<keyword evidence="2" id="KW-1185">Reference proteome</keyword>
<protein>
    <submittedName>
        <fullName evidence="1">RNA-binding protein MusashiRbp6-like</fullName>
    </submittedName>
</protein>
<organism evidence="1 2">
    <name type="scientific">Tropilaelaps mercedesae</name>
    <dbReference type="NCBI Taxonomy" id="418985"/>
    <lineage>
        <taxon>Eukaryota</taxon>
        <taxon>Metazoa</taxon>
        <taxon>Ecdysozoa</taxon>
        <taxon>Arthropoda</taxon>
        <taxon>Chelicerata</taxon>
        <taxon>Arachnida</taxon>
        <taxon>Acari</taxon>
        <taxon>Parasitiformes</taxon>
        <taxon>Mesostigmata</taxon>
        <taxon>Gamasina</taxon>
        <taxon>Dermanyssoidea</taxon>
        <taxon>Laelapidae</taxon>
        <taxon>Tropilaelaps</taxon>
    </lineage>
</organism>
<evidence type="ECO:0000313" key="2">
    <source>
        <dbReference type="Proteomes" id="UP000192247"/>
    </source>
</evidence>
<dbReference type="OrthoDB" id="1875751at2759"/>
<dbReference type="AlphaFoldDB" id="A0A1V9XFC7"/>
<dbReference type="Proteomes" id="UP000192247">
    <property type="component" value="Unassembled WGS sequence"/>
</dbReference>
<reference evidence="1 2" key="1">
    <citation type="journal article" date="2017" name="Gigascience">
        <title>Draft genome of the honey bee ectoparasitic mite, Tropilaelaps mercedesae, is shaped by the parasitic life history.</title>
        <authorList>
            <person name="Dong X."/>
            <person name="Armstrong S.D."/>
            <person name="Xia D."/>
            <person name="Makepeace B.L."/>
            <person name="Darby A.C."/>
            <person name="Kadowaki T."/>
        </authorList>
    </citation>
    <scope>NUCLEOTIDE SEQUENCE [LARGE SCALE GENOMIC DNA]</scope>
    <source>
        <strain evidence="1">Wuxi-XJTLU</strain>
    </source>
</reference>
<name>A0A1V9XFC7_9ACAR</name>
<accession>A0A1V9XFC7</accession>
<dbReference type="InParanoid" id="A0A1V9XFC7"/>
<evidence type="ECO:0000313" key="1">
    <source>
        <dbReference type="EMBL" id="OQR72265.1"/>
    </source>
</evidence>
<gene>
    <name evidence="1" type="ORF">BIW11_10497</name>
</gene>
<comment type="caution">
    <text evidence="1">The sequence shown here is derived from an EMBL/GenBank/DDBJ whole genome shotgun (WGS) entry which is preliminary data.</text>
</comment>
<proteinExistence type="predicted"/>
<dbReference type="EMBL" id="MNPL01012183">
    <property type="protein sequence ID" value="OQR72265.1"/>
    <property type="molecule type" value="Genomic_DNA"/>
</dbReference>
<sequence length="74" mass="8059">MRIEAAPTSWIAVECKKAQPKEVMMPNSVARGRGAEVEPSSDESARVCADRGSSGISWAAFRLTLRMLFLFLGS</sequence>